<proteinExistence type="inferred from homology"/>
<dbReference type="Proteomes" id="UP000509597">
    <property type="component" value="Chromosome"/>
</dbReference>
<comment type="function">
    <text evidence="4">Flagellin is the subunit protein which polymerizes to form the filaments of bacterial flagella.</text>
</comment>
<feature type="domain" description="Flagellin N-terminal" evidence="5">
    <location>
        <begin position="5"/>
        <end position="141"/>
    </location>
</feature>
<keyword evidence="3 4" id="KW-0975">Bacterial flagellum</keyword>
<dbReference type="GO" id="GO:0005576">
    <property type="term" value="C:extracellular region"/>
    <property type="evidence" value="ECO:0007669"/>
    <property type="project" value="UniProtKB-SubCell"/>
</dbReference>
<name>A0A7H9BFN6_9NEIS</name>
<keyword evidence="8" id="KW-1185">Reference proteome</keyword>
<keyword evidence="7" id="KW-0966">Cell projection</keyword>
<evidence type="ECO:0000259" key="5">
    <source>
        <dbReference type="Pfam" id="PF00669"/>
    </source>
</evidence>
<dbReference type="Pfam" id="PF00669">
    <property type="entry name" value="Flagellin_N"/>
    <property type="match status" value="1"/>
</dbReference>
<sequence>MAQVINTNVPSLNSQNNLNKSQSMLSTSLQRLSSGLRINSAKDDAAGLAISDRMTSQIRGLDQARRNANDGISLAQTSEGALSTSSDLLQRMRELAVQSSNSTNTSSDRKALQAEVAQLSSELDRISTTTQFNGQNLLDGTFGTANFQVGANAGQTIQASTGNFRTNQYGNNQISTAGSGPAASSGAFGSNGVTGGTIAVSGSAGTKNITVTASDTAQTMAKNINDQTSATGVTATATTNVALGFTAAGAYTINLASDNGSAGQTINFTLGAATGSAGLATALSAINDQTSKTGVTAQLNSGGTAIVLTNSNGNDITVTAASGNTNAGSVTVGKLDTSLAAVGAGQTLASGGSAAASATASGTLTFDSASAFSIVPTTTNAVASATSSLKAVSGIDISTFSGAQDALKTIDAAISKVSSSRADLGALQSRFENTISNLSTSSENLSASRSRIRDTDYANETANLAKAQVLQQAGTAMLAQANALPNQVLSLLRG</sequence>
<dbReference type="Gene3D" id="6.10.280.190">
    <property type="match status" value="1"/>
</dbReference>
<dbReference type="InterPro" id="IPR010810">
    <property type="entry name" value="Flagellin_hook_IN_motif"/>
</dbReference>
<keyword evidence="7" id="KW-0282">Flagellum</keyword>
<dbReference type="Gene3D" id="1.20.1330.10">
    <property type="entry name" value="f41 fragment of flagellin, N-terminal domain"/>
    <property type="match status" value="1"/>
</dbReference>
<dbReference type="GO" id="GO:0009288">
    <property type="term" value="C:bacterial-type flagellum"/>
    <property type="evidence" value="ECO:0007669"/>
    <property type="project" value="UniProtKB-SubCell"/>
</dbReference>
<dbReference type="PRINTS" id="PR00207">
    <property type="entry name" value="FLAGELLIN"/>
</dbReference>
<dbReference type="SUPFAM" id="SSF64518">
    <property type="entry name" value="Phase 1 flagellin"/>
    <property type="match status" value="1"/>
</dbReference>
<dbReference type="Pfam" id="PF07196">
    <property type="entry name" value="Flagellin_IN"/>
    <property type="match status" value="1"/>
</dbReference>
<reference evidence="7 8" key="1">
    <citation type="submission" date="2020-07" db="EMBL/GenBank/DDBJ databases">
        <title>Complete genome sequence of Chitinibacter sp. 2T18.</title>
        <authorList>
            <person name="Bae J.-W."/>
            <person name="Choi J.-W."/>
        </authorList>
    </citation>
    <scope>NUCLEOTIDE SEQUENCE [LARGE SCALE GENOMIC DNA]</scope>
    <source>
        <strain evidence="7 8">2T18</strain>
    </source>
</reference>
<comment type="subcellular location">
    <subcellularLocation>
        <location evidence="4">Secreted</location>
    </subcellularLocation>
    <subcellularLocation>
        <location evidence="4">Bacterial flagellum</location>
    </subcellularLocation>
</comment>
<dbReference type="InterPro" id="IPR042187">
    <property type="entry name" value="Flagellin_C_sub2"/>
</dbReference>
<dbReference type="EMBL" id="CP058627">
    <property type="protein sequence ID" value="QLG87397.1"/>
    <property type="molecule type" value="Genomic_DNA"/>
</dbReference>
<evidence type="ECO:0000313" key="7">
    <source>
        <dbReference type="EMBL" id="QLG87397.1"/>
    </source>
</evidence>
<dbReference type="Gene3D" id="6.10.10.10">
    <property type="entry name" value="Flagellar export chaperone, C-terminal domain"/>
    <property type="match status" value="1"/>
</dbReference>
<dbReference type="Pfam" id="PF00700">
    <property type="entry name" value="Flagellin_C"/>
    <property type="match status" value="1"/>
</dbReference>
<dbReference type="KEGG" id="chiz:HQ393_03505"/>
<dbReference type="InterPro" id="IPR001029">
    <property type="entry name" value="Flagellin_N"/>
</dbReference>
<dbReference type="PANTHER" id="PTHR42792:SF2">
    <property type="entry name" value="FLAGELLIN"/>
    <property type="match status" value="1"/>
</dbReference>
<evidence type="ECO:0000256" key="1">
    <source>
        <dbReference type="ARBA" id="ARBA00005709"/>
    </source>
</evidence>
<dbReference type="InterPro" id="IPR001492">
    <property type="entry name" value="Flagellin"/>
</dbReference>
<keyword evidence="7" id="KW-0969">Cilium</keyword>
<comment type="similarity">
    <text evidence="1 4">Belongs to the bacterial flagellin family.</text>
</comment>
<dbReference type="AlphaFoldDB" id="A0A7H9BFN6"/>
<evidence type="ECO:0000256" key="4">
    <source>
        <dbReference type="RuleBase" id="RU362073"/>
    </source>
</evidence>
<evidence type="ECO:0000256" key="2">
    <source>
        <dbReference type="ARBA" id="ARBA00022525"/>
    </source>
</evidence>
<evidence type="ECO:0000256" key="3">
    <source>
        <dbReference type="ARBA" id="ARBA00023143"/>
    </source>
</evidence>
<gene>
    <name evidence="7" type="ORF">HQ393_03505</name>
</gene>
<dbReference type="Gene3D" id="2.170.280.10">
    <property type="entry name" value="f41 fragment of flagellin, middle domain"/>
    <property type="match status" value="1"/>
</dbReference>
<dbReference type="RefSeq" id="WP_179357480.1">
    <property type="nucleotide sequence ID" value="NZ_CP058627.1"/>
</dbReference>
<evidence type="ECO:0000313" key="8">
    <source>
        <dbReference type="Proteomes" id="UP000509597"/>
    </source>
</evidence>
<dbReference type="PANTHER" id="PTHR42792">
    <property type="entry name" value="FLAGELLIN"/>
    <property type="match status" value="1"/>
</dbReference>
<evidence type="ECO:0000259" key="6">
    <source>
        <dbReference type="Pfam" id="PF00700"/>
    </source>
</evidence>
<keyword evidence="2 4" id="KW-0964">Secreted</keyword>
<protein>
    <recommendedName>
        <fullName evidence="4">Flagellin</fullName>
    </recommendedName>
</protein>
<organism evidence="7 8">
    <name type="scientific">Chitinibacter bivalviorum</name>
    <dbReference type="NCBI Taxonomy" id="2739434"/>
    <lineage>
        <taxon>Bacteria</taxon>
        <taxon>Pseudomonadati</taxon>
        <taxon>Pseudomonadota</taxon>
        <taxon>Betaproteobacteria</taxon>
        <taxon>Neisseriales</taxon>
        <taxon>Chitinibacteraceae</taxon>
        <taxon>Chitinibacter</taxon>
    </lineage>
</organism>
<accession>A0A7H9BFN6</accession>
<feature type="domain" description="Flagellin C-terminal" evidence="6">
    <location>
        <begin position="407"/>
        <end position="492"/>
    </location>
</feature>
<dbReference type="Gene3D" id="2.30.220.10">
    <property type="entry name" value="f41 fragment of flagellin, C-terminal domain"/>
    <property type="match status" value="1"/>
</dbReference>
<dbReference type="GO" id="GO:0005198">
    <property type="term" value="F:structural molecule activity"/>
    <property type="evidence" value="ECO:0007669"/>
    <property type="project" value="UniProtKB-UniRule"/>
</dbReference>
<dbReference type="InterPro" id="IPR046358">
    <property type="entry name" value="Flagellin_C"/>
</dbReference>